<dbReference type="Gene3D" id="1.20.120.1630">
    <property type="match status" value="1"/>
</dbReference>
<feature type="transmembrane region" description="Helical" evidence="1">
    <location>
        <begin position="35"/>
        <end position="60"/>
    </location>
</feature>
<feature type="transmembrane region" description="Helical" evidence="1">
    <location>
        <begin position="94"/>
        <end position="112"/>
    </location>
</feature>
<evidence type="ECO:0000256" key="1">
    <source>
        <dbReference type="SAM" id="Phobius"/>
    </source>
</evidence>
<sequence>MKIKTYSTLFSLGIVVLIATGLAWAGSQGSLRAWGIPLFSLLIGLAFLVQWIAFIPAFIFQTEKFYDLTGSLTYIGVTVAALVLSGSVDKRTYLLAGMVILWAARLGAFLFSRILKSGKDSRFDAIKPSFLRFLLTWTIQGLWISFTAAAALAAISAQIKVSMDGYAVVGFLVWLAGLGFEAAADTQKGKFRKDPQNKDRFIRSGLWAWSRHPNYFGEILLWIGVAITAFPVLYGWQLVTLISPVFVIFLLTKVSGVPLLEKRADEKWGGQADYEDYKKNTSVLVPLPPRQK</sequence>
<keyword evidence="1" id="KW-0472">Membrane</keyword>
<gene>
    <name evidence="2" type="ORF">DFR64_0152</name>
</gene>
<dbReference type="PANTHER" id="PTHR32251">
    <property type="entry name" value="3-OXO-5-ALPHA-STEROID 4-DEHYDROGENASE"/>
    <property type="match status" value="1"/>
</dbReference>
<feature type="transmembrane region" description="Helical" evidence="1">
    <location>
        <begin position="219"/>
        <end position="236"/>
    </location>
</feature>
<feature type="transmembrane region" description="Helical" evidence="1">
    <location>
        <begin position="72"/>
        <end position="88"/>
    </location>
</feature>
<feature type="transmembrane region" description="Helical" evidence="1">
    <location>
        <begin position="133"/>
        <end position="159"/>
    </location>
</feature>
<evidence type="ECO:0000313" key="2">
    <source>
        <dbReference type="EMBL" id="REG10298.1"/>
    </source>
</evidence>
<reference evidence="2 3" key="1">
    <citation type="submission" date="2018-08" db="EMBL/GenBank/DDBJ databases">
        <title>Genomic Encyclopedia of Type Strains, Phase IV (KMG-IV): sequencing the most valuable type-strain genomes for metagenomic binning, comparative biology and taxonomic classification.</title>
        <authorList>
            <person name="Goeker M."/>
        </authorList>
    </citation>
    <scope>NUCLEOTIDE SEQUENCE [LARGE SCALE GENOMIC DNA]</scope>
    <source>
        <strain evidence="2 3">DSM 23923</strain>
    </source>
</reference>
<dbReference type="PROSITE" id="PS50244">
    <property type="entry name" value="S5A_REDUCTASE"/>
    <property type="match status" value="1"/>
</dbReference>
<comment type="caution">
    <text evidence="2">The sequence shown here is derived from an EMBL/GenBank/DDBJ whole genome shotgun (WGS) entry which is preliminary data.</text>
</comment>
<dbReference type="RefSeq" id="WP_116223490.1">
    <property type="nucleotide sequence ID" value="NZ_AP018437.1"/>
</dbReference>
<dbReference type="Proteomes" id="UP000256388">
    <property type="component" value="Unassembled WGS sequence"/>
</dbReference>
<dbReference type="Pfam" id="PF06966">
    <property type="entry name" value="DUF1295"/>
    <property type="match status" value="1"/>
</dbReference>
<keyword evidence="1" id="KW-0812">Transmembrane</keyword>
<feature type="transmembrane region" description="Helical" evidence="1">
    <location>
        <begin position="165"/>
        <end position="184"/>
    </location>
</feature>
<dbReference type="OrthoDB" id="9779233at2"/>
<dbReference type="PANTHER" id="PTHR32251:SF17">
    <property type="entry name" value="STEROID 5-ALPHA REDUCTASE C-TERMINAL DOMAIN-CONTAINING PROTEIN"/>
    <property type="match status" value="1"/>
</dbReference>
<accession>A0A347ZUY6</accession>
<keyword evidence="1" id="KW-1133">Transmembrane helix</keyword>
<dbReference type="AlphaFoldDB" id="A0A347ZUY6"/>
<protein>
    <submittedName>
        <fullName evidence="2">Steroid 5-alpha reductase family enzyme</fullName>
    </submittedName>
</protein>
<keyword evidence="3" id="KW-1185">Reference proteome</keyword>
<dbReference type="GO" id="GO:0016020">
    <property type="term" value="C:membrane"/>
    <property type="evidence" value="ECO:0007669"/>
    <property type="project" value="TreeGrafter"/>
</dbReference>
<dbReference type="InterPro" id="IPR010721">
    <property type="entry name" value="UstE-like"/>
</dbReference>
<name>A0A347ZUY6_9CHLR</name>
<proteinExistence type="predicted"/>
<evidence type="ECO:0000313" key="3">
    <source>
        <dbReference type="Proteomes" id="UP000256388"/>
    </source>
</evidence>
<dbReference type="EMBL" id="QUMS01000001">
    <property type="protein sequence ID" value="REG10298.1"/>
    <property type="molecule type" value="Genomic_DNA"/>
</dbReference>
<organism evidence="2 3">
    <name type="scientific">Pelolinea submarina</name>
    <dbReference type="NCBI Taxonomy" id="913107"/>
    <lineage>
        <taxon>Bacteria</taxon>
        <taxon>Bacillati</taxon>
        <taxon>Chloroflexota</taxon>
        <taxon>Anaerolineae</taxon>
        <taxon>Anaerolineales</taxon>
        <taxon>Anaerolineaceae</taxon>
        <taxon>Pelolinea</taxon>
    </lineage>
</organism>